<evidence type="ECO:0000313" key="1">
    <source>
        <dbReference type="EMBL" id="GFH31202.1"/>
    </source>
</evidence>
<proteinExistence type="predicted"/>
<dbReference type="EMBL" id="BLLF01005438">
    <property type="protein sequence ID" value="GFH31202.1"/>
    <property type="molecule type" value="Genomic_DNA"/>
</dbReference>
<keyword evidence="2" id="KW-1185">Reference proteome</keyword>
<sequence>RGPGGVFYQEEFDPEEIFNMFFGAKGEQPAAARPLNGLEGGGG</sequence>
<feature type="non-terminal residue" evidence="1">
    <location>
        <position position="1"/>
    </location>
</feature>
<evidence type="ECO:0000313" key="2">
    <source>
        <dbReference type="Proteomes" id="UP000485058"/>
    </source>
</evidence>
<dbReference type="Proteomes" id="UP000485058">
    <property type="component" value="Unassembled WGS sequence"/>
</dbReference>
<comment type="caution">
    <text evidence="1">The sequence shown here is derived from an EMBL/GenBank/DDBJ whole genome shotgun (WGS) entry which is preliminary data.</text>
</comment>
<protein>
    <submittedName>
        <fullName evidence="1">Uncharacterized protein</fullName>
    </submittedName>
</protein>
<name>A0A6A0AF09_HAELA</name>
<organism evidence="1 2">
    <name type="scientific">Haematococcus lacustris</name>
    <name type="common">Green alga</name>
    <name type="synonym">Haematococcus pluvialis</name>
    <dbReference type="NCBI Taxonomy" id="44745"/>
    <lineage>
        <taxon>Eukaryota</taxon>
        <taxon>Viridiplantae</taxon>
        <taxon>Chlorophyta</taxon>
        <taxon>core chlorophytes</taxon>
        <taxon>Chlorophyceae</taxon>
        <taxon>CS clade</taxon>
        <taxon>Chlamydomonadales</taxon>
        <taxon>Haematococcaceae</taxon>
        <taxon>Haematococcus</taxon>
    </lineage>
</organism>
<dbReference type="AlphaFoldDB" id="A0A6A0AF09"/>
<gene>
    <name evidence="1" type="ORF">HaLaN_30191</name>
</gene>
<reference evidence="1 2" key="1">
    <citation type="submission" date="2020-02" db="EMBL/GenBank/DDBJ databases">
        <title>Draft genome sequence of Haematococcus lacustris strain NIES-144.</title>
        <authorList>
            <person name="Morimoto D."/>
            <person name="Nakagawa S."/>
            <person name="Yoshida T."/>
            <person name="Sawayama S."/>
        </authorList>
    </citation>
    <scope>NUCLEOTIDE SEQUENCE [LARGE SCALE GENOMIC DNA]</scope>
    <source>
        <strain evidence="1 2">NIES-144</strain>
    </source>
</reference>
<accession>A0A6A0AF09</accession>